<evidence type="ECO:0000256" key="9">
    <source>
        <dbReference type="ARBA" id="ARBA00023136"/>
    </source>
</evidence>
<keyword evidence="6 12" id="KW-1133">Transmembrane helix</keyword>
<dbReference type="SUPFAM" id="SSF48264">
    <property type="entry name" value="Cytochrome P450"/>
    <property type="match status" value="1"/>
</dbReference>
<evidence type="ECO:0000256" key="3">
    <source>
        <dbReference type="ARBA" id="ARBA00010617"/>
    </source>
</evidence>
<evidence type="ECO:0000256" key="8">
    <source>
        <dbReference type="ARBA" id="ARBA00023004"/>
    </source>
</evidence>
<protein>
    <submittedName>
        <fullName evidence="13">Cytochrome P450</fullName>
    </submittedName>
</protein>
<dbReference type="EMBL" id="BKCP01004339">
    <property type="protein sequence ID" value="GER30395.1"/>
    <property type="molecule type" value="Genomic_DNA"/>
</dbReference>
<dbReference type="InterPro" id="IPR002401">
    <property type="entry name" value="Cyt_P450_E_grp-I"/>
</dbReference>
<evidence type="ECO:0000256" key="7">
    <source>
        <dbReference type="ARBA" id="ARBA00023002"/>
    </source>
</evidence>
<keyword evidence="7 11" id="KW-0560">Oxidoreductase</keyword>
<dbReference type="GO" id="GO:0016125">
    <property type="term" value="P:sterol metabolic process"/>
    <property type="evidence" value="ECO:0007669"/>
    <property type="project" value="TreeGrafter"/>
</dbReference>
<dbReference type="GO" id="GO:0016712">
    <property type="term" value="F:oxidoreductase activity, acting on paired donors, with incorporation or reduction of molecular oxygen, reduced flavin or flavoprotein as one donor, and incorporation of one atom of oxygen"/>
    <property type="evidence" value="ECO:0007669"/>
    <property type="project" value="UniProtKB-ARBA"/>
</dbReference>
<organism evidence="13 14">
    <name type="scientific">Striga asiatica</name>
    <name type="common">Asiatic witchweed</name>
    <name type="synonym">Buchnera asiatica</name>
    <dbReference type="NCBI Taxonomy" id="4170"/>
    <lineage>
        <taxon>Eukaryota</taxon>
        <taxon>Viridiplantae</taxon>
        <taxon>Streptophyta</taxon>
        <taxon>Embryophyta</taxon>
        <taxon>Tracheophyta</taxon>
        <taxon>Spermatophyta</taxon>
        <taxon>Magnoliopsida</taxon>
        <taxon>eudicotyledons</taxon>
        <taxon>Gunneridae</taxon>
        <taxon>Pentapetalae</taxon>
        <taxon>asterids</taxon>
        <taxon>lamiids</taxon>
        <taxon>Lamiales</taxon>
        <taxon>Orobanchaceae</taxon>
        <taxon>Buchnereae</taxon>
        <taxon>Striga</taxon>
    </lineage>
</organism>
<comment type="similarity">
    <text evidence="3 11">Belongs to the cytochrome P450 family.</text>
</comment>
<dbReference type="GO" id="GO:0005506">
    <property type="term" value="F:iron ion binding"/>
    <property type="evidence" value="ECO:0007669"/>
    <property type="project" value="InterPro"/>
</dbReference>
<feature type="transmembrane region" description="Helical" evidence="12">
    <location>
        <begin position="6"/>
        <end position="29"/>
    </location>
</feature>
<dbReference type="AlphaFoldDB" id="A0A5A7PBW1"/>
<dbReference type="PANTHER" id="PTHR24286">
    <property type="entry name" value="CYTOCHROME P450 26"/>
    <property type="match status" value="1"/>
</dbReference>
<evidence type="ECO:0000256" key="11">
    <source>
        <dbReference type="RuleBase" id="RU000461"/>
    </source>
</evidence>
<dbReference type="OrthoDB" id="1372046at2759"/>
<evidence type="ECO:0000313" key="14">
    <source>
        <dbReference type="Proteomes" id="UP000325081"/>
    </source>
</evidence>
<dbReference type="InterPro" id="IPR001128">
    <property type="entry name" value="Cyt_P450"/>
</dbReference>
<dbReference type="PANTHER" id="PTHR24286:SF209">
    <property type="entry name" value="BETA-AMYRIN 28-OXIDASE-LIKE"/>
    <property type="match status" value="1"/>
</dbReference>
<accession>A0A5A7PBW1</accession>
<dbReference type="PRINTS" id="PR00385">
    <property type="entry name" value="P450"/>
</dbReference>
<keyword evidence="14" id="KW-1185">Reference proteome</keyword>
<reference evidence="14" key="1">
    <citation type="journal article" date="2019" name="Curr. Biol.">
        <title>Genome Sequence of Striga asiatica Provides Insight into the Evolution of Plant Parasitism.</title>
        <authorList>
            <person name="Yoshida S."/>
            <person name="Kim S."/>
            <person name="Wafula E.K."/>
            <person name="Tanskanen J."/>
            <person name="Kim Y.M."/>
            <person name="Honaas L."/>
            <person name="Yang Z."/>
            <person name="Spallek T."/>
            <person name="Conn C.E."/>
            <person name="Ichihashi Y."/>
            <person name="Cheong K."/>
            <person name="Cui S."/>
            <person name="Der J.P."/>
            <person name="Gundlach H."/>
            <person name="Jiao Y."/>
            <person name="Hori C."/>
            <person name="Ishida J.K."/>
            <person name="Kasahara H."/>
            <person name="Kiba T."/>
            <person name="Kim M.S."/>
            <person name="Koo N."/>
            <person name="Laohavisit A."/>
            <person name="Lee Y.H."/>
            <person name="Lumba S."/>
            <person name="McCourt P."/>
            <person name="Mortimer J.C."/>
            <person name="Mutuku J.M."/>
            <person name="Nomura T."/>
            <person name="Sasaki-Sekimoto Y."/>
            <person name="Seto Y."/>
            <person name="Wang Y."/>
            <person name="Wakatake T."/>
            <person name="Sakakibara H."/>
            <person name="Demura T."/>
            <person name="Yamaguchi S."/>
            <person name="Yoneyama K."/>
            <person name="Manabe R.I."/>
            <person name="Nelson D.C."/>
            <person name="Schulman A.H."/>
            <person name="Timko M.P."/>
            <person name="dePamphilis C.W."/>
            <person name="Choi D."/>
            <person name="Shirasu K."/>
        </authorList>
    </citation>
    <scope>NUCLEOTIDE SEQUENCE [LARGE SCALE GENOMIC DNA]</scope>
    <source>
        <strain evidence="14">cv. UVA1</strain>
    </source>
</reference>
<dbReference type="InterPro" id="IPR036396">
    <property type="entry name" value="Cyt_P450_sf"/>
</dbReference>
<keyword evidence="10 11" id="KW-0349">Heme</keyword>
<dbReference type="PRINTS" id="PR00463">
    <property type="entry name" value="EP450I"/>
</dbReference>
<keyword evidence="4 12" id="KW-0812">Transmembrane</keyword>
<dbReference type="PROSITE" id="PS00086">
    <property type="entry name" value="CYTOCHROME_P450"/>
    <property type="match status" value="1"/>
</dbReference>
<evidence type="ECO:0000256" key="5">
    <source>
        <dbReference type="ARBA" id="ARBA00022723"/>
    </source>
</evidence>
<sequence length="563" mass="63995">MAALYINAATLITICIFIISPVLILLISATRLSKTKPKSKNGSPLNLPPGSLGWPVLGETLEYLGTNYKGLPGKFVTDRIRNYKSRVFKTSLLGERMVVLWGPAGNKFLFGNENKKVAVWWPTSVRNLLGTCLATTGGAEGLRMRRRLAHFLSPDAFSKLYLRTVDLASRQHLDFHWRGKDELKVFPTIKLYLFEVACQLFMSVDDSSLTKKLFSHFNIFLSGILSIPLDFPGTKYYRGKRAADAIRKELRIILEHRKKALERKTTSPPQDLLSHLLQTPDDNGEFMSEKVIVNNVLLLLWAGHDTSACTITLLMKALAEHPEVYEMVLREQNEIASSKKSGECLQWEDIQRMRYSWNVVCETLRMWPPVIGAYREALENISYEGYDIPKGWKFYWNMQSIHEDPSLFPDETKFDPSRFDGSGPVPYSFVAFGGGPRMCVGKEFARLEILIFLHNLVRRFKWELVLPEEKICADPFMTPEKGLPIRLHPHAHRTVRSRIFFSRPAAGRGRAIIIALTTPARETDSIVVKRSGYTAFCLPRKHSLAPATRRNPALDNDPPLKKC</sequence>
<comment type="cofactor">
    <cofactor evidence="1 10">
        <name>heme</name>
        <dbReference type="ChEBI" id="CHEBI:30413"/>
    </cofactor>
</comment>
<gene>
    <name evidence="13" type="ORF">STAS_06331</name>
</gene>
<dbReference type="FunFam" id="1.10.630.10:FF:000022">
    <property type="entry name" value="Taxadiene 5-alpha hydroxylase"/>
    <property type="match status" value="1"/>
</dbReference>
<dbReference type="GO" id="GO:0020037">
    <property type="term" value="F:heme binding"/>
    <property type="evidence" value="ECO:0007669"/>
    <property type="project" value="InterPro"/>
</dbReference>
<evidence type="ECO:0000313" key="13">
    <source>
        <dbReference type="EMBL" id="GER30395.1"/>
    </source>
</evidence>
<dbReference type="CDD" id="cd11043">
    <property type="entry name" value="CYP90-like"/>
    <property type="match status" value="1"/>
</dbReference>
<feature type="binding site" description="axial binding residue" evidence="10">
    <location>
        <position position="439"/>
    </location>
    <ligand>
        <name>heme</name>
        <dbReference type="ChEBI" id="CHEBI:30413"/>
    </ligand>
    <ligandPart>
        <name>Fe</name>
        <dbReference type="ChEBI" id="CHEBI:18248"/>
    </ligandPart>
</feature>
<keyword evidence="11" id="KW-0503">Monooxygenase</keyword>
<evidence type="ECO:0000256" key="6">
    <source>
        <dbReference type="ARBA" id="ARBA00022989"/>
    </source>
</evidence>
<dbReference type="InterPro" id="IPR017972">
    <property type="entry name" value="Cyt_P450_CS"/>
</dbReference>
<keyword evidence="9 12" id="KW-0472">Membrane</keyword>
<evidence type="ECO:0000256" key="12">
    <source>
        <dbReference type="SAM" id="Phobius"/>
    </source>
</evidence>
<evidence type="ECO:0000256" key="10">
    <source>
        <dbReference type="PIRSR" id="PIRSR602401-1"/>
    </source>
</evidence>
<dbReference type="Proteomes" id="UP000325081">
    <property type="component" value="Unassembled WGS sequence"/>
</dbReference>
<evidence type="ECO:0000256" key="4">
    <source>
        <dbReference type="ARBA" id="ARBA00022692"/>
    </source>
</evidence>
<dbReference type="GO" id="GO:0016020">
    <property type="term" value="C:membrane"/>
    <property type="evidence" value="ECO:0007669"/>
    <property type="project" value="UniProtKB-SubCell"/>
</dbReference>
<keyword evidence="8 10" id="KW-0408">Iron</keyword>
<proteinExistence type="inferred from homology"/>
<keyword evidence="5 10" id="KW-0479">Metal-binding</keyword>
<name>A0A5A7PBW1_STRAF</name>
<comment type="subcellular location">
    <subcellularLocation>
        <location evidence="2">Membrane</location>
        <topology evidence="2">Single-pass membrane protein</topology>
    </subcellularLocation>
</comment>
<dbReference type="Gene3D" id="1.10.630.10">
    <property type="entry name" value="Cytochrome P450"/>
    <property type="match status" value="1"/>
</dbReference>
<dbReference type="Pfam" id="PF00067">
    <property type="entry name" value="p450"/>
    <property type="match status" value="1"/>
</dbReference>
<evidence type="ECO:0000256" key="1">
    <source>
        <dbReference type="ARBA" id="ARBA00001971"/>
    </source>
</evidence>
<evidence type="ECO:0000256" key="2">
    <source>
        <dbReference type="ARBA" id="ARBA00004167"/>
    </source>
</evidence>
<comment type="caution">
    <text evidence="13">The sequence shown here is derived from an EMBL/GenBank/DDBJ whole genome shotgun (WGS) entry which is preliminary data.</text>
</comment>